<dbReference type="PANTHER" id="PTHR10316">
    <property type="entry name" value="MEMBRANE ASSOCIATED GUANYLATE KINASE-RELATED"/>
    <property type="match status" value="1"/>
</dbReference>
<feature type="domain" description="WW" evidence="3">
    <location>
        <begin position="54"/>
        <end position="87"/>
    </location>
</feature>
<feature type="domain" description="WW" evidence="3">
    <location>
        <begin position="101"/>
        <end position="134"/>
    </location>
</feature>
<dbReference type="Proteomes" id="UP001549921">
    <property type="component" value="Unassembled WGS sequence"/>
</dbReference>
<evidence type="ECO:0000313" key="6">
    <source>
        <dbReference type="Proteomes" id="UP001549921"/>
    </source>
</evidence>
<dbReference type="Pfam" id="PF00397">
    <property type="entry name" value="WW"/>
    <property type="match status" value="2"/>
</dbReference>
<evidence type="ECO:0000259" key="3">
    <source>
        <dbReference type="PROSITE" id="PS50020"/>
    </source>
</evidence>
<feature type="region of interest" description="Disordered" evidence="2">
    <location>
        <begin position="535"/>
        <end position="561"/>
    </location>
</feature>
<dbReference type="PROSITE" id="PS50106">
    <property type="entry name" value="PDZ"/>
    <property type="match status" value="4"/>
</dbReference>
<evidence type="ECO:0000256" key="2">
    <source>
        <dbReference type="SAM" id="MobiDB-lite"/>
    </source>
</evidence>
<dbReference type="InterPro" id="IPR036034">
    <property type="entry name" value="PDZ_sf"/>
</dbReference>
<dbReference type="FunFam" id="2.20.70.10:FF:000001">
    <property type="entry name" value="Membrane-associated guanylate kinase, WW and PDZ domain-containing protein 1"/>
    <property type="match status" value="1"/>
</dbReference>
<dbReference type="AlphaFoldDB" id="A0ABD0SA40"/>
<organism evidence="5 6">
    <name type="scientific">Loxostege sticticalis</name>
    <name type="common">Beet webworm moth</name>
    <dbReference type="NCBI Taxonomy" id="481309"/>
    <lineage>
        <taxon>Eukaryota</taxon>
        <taxon>Metazoa</taxon>
        <taxon>Ecdysozoa</taxon>
        <taxon>Arthropoda</taxon>
        <taxon>Hexapoda</taxon>
        <taxon>Insecta</taxon>
        <taxon>Pterygota</taxon>
        <taxon>Neoptera</taxon>
        <taxon>Endopterygota</taxon>
        <taxon>Lepidoptera</taxon>
        <taxon>Glossata</taxon>
        <taxon>Ditrysia</taxon>
        <taxon>Pyraloidea</taxon>
        <taxon>Crambidae</taxon>
        <taxon>Pyraustinae</taxon>
        <taxon>Loxostege</taxon>
    </lineage>
</organism>
<dbReference type="InterPro" id="IPR036020">
    <property type="entry name" value="WW_dom_sf"/>
</dbReference>
<feature type="region of interest" description="Disordered" evidence="2">
    <location>
        <begin position="1"/>
        <end position="33"/>
    </location>
</feature>
<dbReference type="Pfam" id="PF00595">
    <property type="entry name" value="PDZ"/>
    <property type="match status" value="2"/>
</dbReference>
<dbReference type="Pfam" id="PF17820">
    <property type="entry name" value="PDZ_6"/>
    <property type="match status" value="1"/>
</dbReference>
<evidence type="ECO:0000259" key="4">
    <source>
        <dbReference type="PROSITE" id="PS50106"/>
    </source>
</evidence>
<feature type="domain" description="PDZ" evidence="4">
    <location>
        <begin position="937"/>
        <end position="1019"/>
    </location>
</feature>
<feature type="compositionally biased region" description="Basic and acidic residues" evidence="2">
    <location>
        <begin position="535"/>
        <end position="544"/>
    </location>
</feature>
<dbReference type="CDD" id="cd00201">
    <property type="entry name" value="WW"/>
    <property type="match status" value="2"/>
</dbReference>
<dbReference type="PROSITE" id="PS50020">
    <property type="entry name" value="WW_DOMAIN_2"/>
    <property type="match status" value="2"/>
</dbReference>
<gene>
    <name evidence="5" type="ORF">ABMA28_010953</name>
</gene>
<dbReference type="SMART" id="SM00228">
    <property type="entry name" value="PDZ"/>
    <property type="match status" value="4"/>
</dbReference>
<dbReference type="InterPro" id="IPR001478">
    <property type="entry name" value="PDZ"/>
</dbReference>
<dbReference type="EMBL" id="JBEDNZ010000027">
    <property type="protein sequence ID" value="KAL0810164.1"/>
    <property type="molecule type" value="Genomic_DNA"/>
</dbReference>
<protein>
    <submittedName>
        <fullName evidence="5">Uncharacterized protein</fullName>
    </submittedName>
</protein>
<feature type="domain" description="PDZ" evidence="4">
    <location>
        <begin position="167"/>
        <end position="239"/>
    </location>
</feature>
<comment type="caution">
    <text evidence="5">The sequence shown here is derived from an EMBL/GenBank/DDBJ whole genome shotgun (WGS) entry which is preliminary data.</text>
</comment>
<dbReference type="Gene3D" id="2.30.42.10">
    <property type="match status" value="4"/>
</dbReference>
<dbReference type="Gene3D" id="2.20.70.10">
    <property type="match status" value="2"/>
</dbReference>
<feature type="compositionally biased region" description="Low complexity" evidence="2">
    <location>
        <begin position="141"/>
        <end position="153"/>
    </location>
</feature>
<feature type="region of interest" description="Disordered" evidence="2">
    <location>
        <begin position="636"/>
        <end position="755"/>
    </location>
</feature>
<dbReference type="SMART" id="SM00456">
    <property type="entry name" value="WW"/>
    <property type="match status" value="2"/>
</dbReference>
<proteinExistence type="predicted"/>
<feature type="compositionally biased region" description="Low complexity" evidence="2">
    <location>
        <begin position="712"/>
        <end position="722"/>
    </location>
</feature>
<dbReference type="InterPro" id="IPR041489">
    <property type="entry name" value="PDZ_6"/>
</dbReference>
<feature type="domain" description="PDZ" evidence="4">
    <location>
        <begin position="387"/>
        <end position="450"/>
    </location>
</feature>
<feature type="compositionally biased region" description="Polar residues" evidence="2">
    <location>
        <begin position="485"/>
        <end position="500"/>
    </location>
</feature>
<name>A0ABD0SA40_LOXSC</name>
<evidence type="ECO:0000313" key="5">
    <source>
        <dbReference type="EMBL" id="KAL0810164.1"/>
    </source>
</evidence>
<feature type="compositionally biased region" description="Low complexity" evidence="2">
    <location>
        <begin position="464"/>
        <end position="478"/>
    </location>
</feature>
<dbReference type="SUPFAM" id="SSF50156">
    <property type="entry name" value="PDZ domain-like"/>
    <property type="match status" value="4"/>
</dbReference>
<keyword evidence="1" id="KW-0677">Repeat</keyword>
<reference evidence="5 6" key="1">
    <citation type="submission" date="2024-06" db="EMBL/GenBank/DDBJ databases">
        <title>A chromosome-level genome assembly of beet webworm, Loxostege sticticalis.</title>
        <authorList>
            <person name="Zhang Y."/>
        </authorList>
    </citation>
    <scope>NUCLEOTIDE SEQUENCE [LARGE SCALE GENOMIC DNA]</scope>
    <source>
        <strain evidence="5">AQ028</strain>
        <tissue evidence="5">Male pupae</tissue>
    </source>
</reference>
<dbReference type="CDD" id="cd06734">
    <property type="entry name" value="PDZ4_MAGI-1_3-like"/>
    <property type="match status" value="1"/>
</dbReference>
<feature type="domain" description="PDZ" evidence="4">
    <location>
        <begin position="786"/>
        <end position="866"/>
    </location>
</feature>
<dbReference type="SUPFAM" id="SSF51045">
    <property type="entry name" value="WW domain"/>
    <property type="match status" value="2"/>
</dbReference>
<dbReference type="PANTHER" id="PTHR10316:SF40">
    <property type="entry name" value="LD27118P"/>
    <property type="match status" value="1"/>
</dbReference>
<feature type="region of interest" description="Disordered" evidence="2">
    <location>
        <begin position="296"/>
        <end position="328"/>
    </location>
</feature>
<dbReference type="FunFam" id="2.30.42.10:FF:000005">
    <property type="entry name" value="Membrane associated guanylate kinase, WW and PDZ domain containing 1"/>
    <property type="match status" value="1"/>
</dbReference>
<accession>A0ABD0SA40</accession>
<feature type="region of interest" description="Disordered" evidence="2">
    <location>
        <begin position="464"/>
        <end position="514"/>
    </location>
</feature>
<feature type="region of interest" description="Disordered" evidence="2">
    <location>
        <begin position="141"/>
        <end position="163"/>
    </location>
</feature>
<evidence type="ECO:0000256" key="1">
    <source>
        <dbReference type="ARBA" id="ARBA00022737"/>
    </source>
</evidence>
<sequence>MKMAQNSMDSDRLSSAGISTHSSGTAGTVGGSVVGVRVGDNGLKRDDEDEYNLGPLPPMWEKAFTPTGEVYFIDHNTGTSHWLDPRLARVRKHSLGECGEDELPYGWERVTDERYGSYYVDHINRRTQYENPVLQARLRAKNAADSNANNKPNGSTPTGELRGERFTLTLTKGTQGLGFTLIGAEGIPETEGYLQIRSIVPHSPAWIDGALRPGDVVVGVNNRAVRGLSHAHVAQIFQSIAPGSDVTLHLVRGYPLSFDSEDPNTRVLSTLAVDATTPATSDAVAMQQLTRALRTRFNFDSPNHVDPNQGRDETDNSPVAPHSPGQRRLLSRSFDLDAQGTRSFDLDSSEGPAVPRCPSADHLLSLATDHQPRSNNLSTSEPGRELLLTLRRGAAGFGFTIADSVHGQKVKKVLDRSRCAGLREGDLLLQIGDTDVRHSPHQHVVQVLKECPAMHETTLRVWRRNSAARAPRSRSATRLQPAAAPTSSQLGRSKTPTAEQLRSPALHTQDNMRDTLNGMNEMNSVDATYAVPEHKGRERESLIDRRRRSSTPGGRLTLPVVTPWNEQPQENQWQERETWVDNSNVRNWAESAHKWGEGPAGNGWGGAEPWHGGTWGEVPTPTVHVDMNAQYWQGNASVADSSDNGGFPEDGMLHSPTTAAIGGLATHRQSPSASRIRPHSPSNSTGRLRSHSPSNNSATDRLLANSPSGRLQSQSPSNNSSNGRIKGSPLRLGESSPGRHMHSPVSRRSPSCYDNDALPHPNTVYVANYPQVEAGGGAIDPEADVMVRLARGGAGFGFRIVGGTEDGSRVAVGYVVPGGPADGLLRPGDLLTSVDGIPLAGATHARAVAYVCQAASRGHVMLGVRHNRADIQPLGLPAAAPHPHPHQPLMAAEPPMQHMPPATYNILHPAPMYPPAAPMYGGQFEGGAPGWAGAPYDVTVTRAEGEGFGFVVISSTNKATSTIGQLIPNSPAARCGLLHVGDTIVAINRVPIRNLPHPEVVALIKRSGAAVTLTVLPPHARHD</sequence>
<dbReference type="PROSITE" id="PS01159">
    <property type="entry name" value="WW_DOMAIN_1"/>
    <property type="match status" value="1"/>
</dbReference>
<dbReference type="InterPro" id="IPR001202">
    <property type="entry name" value="WW_dom"/>
</dbReference>
<feature type="compositionally biased region" description="Polar residues" evidence="2">
    <location>
        <begin position="680"/>
        <end position="711"/>
    </location>
</feature>